<evidence type="ECO:0000313" key="3">
    <source>
        <dbReference type="Proteomes" id="UP001305421"/>
    </source>
</evidence>
<reference evidence="2 3" key="1">
    <citation type="submission" date="2022-12" db="EMBL/GenBank/DDBJ databases">
        <title>Two new species, Stenotrophomonas aracearum and Stenotrophomonas oahuensis, isolated from Anthurium (Araceae family) in Hawaii.</title>
        <authorList>
            <person name="Chunag S.C."/>
            <person name="Dobhal S."/>
            <person name="Alvarez A."/>
            <person name="Arif M."/>
        </authorList>
    </citation>
    <scope>NUCLEOTIDE SEQUENCE [LARGE SCALE GENOMIC DNA]</scope>
    <source>
        <strain evidence="2 3">A5588</strain>
    </source>
</reference>
<dbReference type="Proteomes" id="UP001305421">
    <property type="component" value="Chromosome"/>
</dbReference>
<dbReference type="RefSeq" id="WP_311184645.1">
    <property type="nucleotide sequence ID" value="NZ_CP115543.1"/>
</dbReference>
<accession>A0ABY9YIB6</accession>
<protein>
    <submittedName>
        <fullName evidence="2">Carboxymuconolactone decarboxylase family protein</fullName>
    </submittedName>
</protein>
<dbReference type="EMBL" id="CP115543">
    <property type="protein sequence ID" value="WNH50620.1"/>
    <property type="molecule type" value="Genomic_DNA"/>
</dbReference>
<feature type="domain" description="Carboxymuconolactone decarboxylase-like" evidence="1">
    <location>
        <begin position="2"/>
        <end position="62"/>
    </location>
</feature>
<proteinExistence type="predicted"/>
<sequence>MLSPKRRSIPVIGAAAASGDPVRLRHAMNQGLNAGLSVSEAKEVLVQLYAYAGFPRSLNALGELMNVVDARRQQGAHDLAGPNPTGPLAQGAELQRIGRENQTRISGRPVDGPVFQFAPVINDYLQAYLFGAIFERDTLSWQDRELATVGILSTMPDVTAQLRSHIAASLRVGLEVEQLRRLAGSLDDAGMSEAGQRVDAAIDWHLAQNASG</sequence>
<dbReference type="PANTHER" id="PTHR33570">
    <property type="entry name" value="4-CARBOXYMUCONOLACTONE DECARBOXYLASE FAMILY PROTEIN"/>
    <property type="match status" value="1"/>
</dbReference>
<keyword evidence="3" id="KW-1185">Reference proteome</keyword>
<evidence type="ECO:0000259" key="1">
    <source>
        <dbReference type="Pfam" id="PF02627"/>
    </source>
</evidence>
<dbReference type="PANTHER" id="PTHR33570:SF2">
    <property type="entry name" value="CARBOXYMUCONOLACTONE DECARBOXYLASE-LIKE DOMAIN-CONTAINING PROTEIN"/>
    <property type="match status" value="1"/>
</dbReference>
<dbReference type="Gene3D" id="1.20.1290.10">
    <property type="entry name" value="AhpD-like"/>
    <property type="match status" value="1"/>
</dbReference>
<feature type="domain" description="Carboxymuconolactone decarboxylase-like" evidence="1">
    <location>
        <begin position="123"/>
        <end position="188"/>
    </location>
</feature>
<organism evidence="2 3">
    <name type="scientific">Stenotrophomonas aracearum</name>
    <dbReference type="NCBI Taxonomy" id="3003272"/>
    <lineage>
        <taxon>Bacteria</taxon>
        <taxon>Pseudomonadati</taxon>
        <taxon>Pseudomonadota</taxon>
        <taxon>Gammaproteobacteria</taxon>
        <taxon>Lysobacterales</taxon>
        <taxon>Lysobacteraceae</taxon>
        <taxon>Stenotrophomonas</taxon>
    </lineage>
</organism>
<dbReference type="InterPro" id="IPR029032">
    <property type="entry name" value="AhpD-like"/>
</dbReference>
<dbReference type="InterPro" id="IPR052512">
    <property type="entry name" value="4CMD/NDH-1_regulator"/>
</dbReference>
<evidence type="ECO:0000313" key="2">
    <source>
        <dbReference type="EMBL" id="WNH50620.1"/>
    </source>
</evidence>
<gene>
    <name evidence="2" type="ORF">PDM28_05465</name>
</gene>
<dbReference type="Pfam" id="PF02627">
    <property type="entry name" value="CMD"/>
    <property type="match status" value="2"/>
</dbReference>
<dbReference type="InterPro" id="IPR003779">
    <property type="entry name" value="CMD-like"/>
</dbReference>
<dbReference type="SUPFAM" id="SSF69118">
    <property type="entry name" value="AhpD-like"/>
    <property type="match status" value="1"/>
</dbReference>
<name>A0ABY9YIB6_9GAMM</name>